<evidence type="ECO:0000313" key="1">
    <source>
        <dbReference type="EMBL" id="CDL81063.1"/>
    </source>
</evidence>
<proteinExistence type="predicted"/>
<dbReference type="OrthoDB" id="6627321at2"/>
<dbReference type="RefSeq" id="WP_038234325.1">
    <property type="nucleotide sequence ID" value="NZ_CAWLWS010000002.1"/>
</dbReference>
<protein>
    <submittedName>
        <fullName evidence="1">Uncharacterized protein</fullName>
    </submittedName>
</protein>
<gene>
    <name evidence="1" type="ORF">XSR1_100106</name>
</gene>
<name>W1ITB2_9GAMM</name>
<organism evidence="1 2">
    <name type="scientific">Xenorhabdus szentirmaii DSM 16338</name>
    <dbReference type="NCBI Taxonomy" id="1427518"/>
    <lineage>
        <taxon>Bacteria</taxon>
        <taxon>Pseudomonadati</taxon>
        <taxon>Pseudomonadota</taxon>
        <taxon>Gammaproteobacteria</taxon>
        <taxon>Enterobacterales</taxon>
        <taxon>Morganellaceae</taxon>
        <taxon>Xenorhabdus</taxon>
    </lineage>
</organism>
<sequence>MNDTNVSLRELVIEQVISDLETDLDNLDSVWANQPKLVIKYTAKQAESERICAEEKDRIEGLEAALYNVVRTARNMNGTKSSEAAIEAMVKQIERHYSGSDTELSLKNSFMDELPEKVAVIARTLAKVRNNYNHTKEMTDIYKGAVDALRHRRDMVVQASKKAILDYEILGAGTFAGRNNTNLKK</sequence>
<dbReference type="AlphaFoldDB" id="W1ITB2"/>
<evidence type="ECO:0000313" key="2">
    <source>
        <dbReference type="Proteomes" id="UP000019202"/>
    </source>
</evidence>
<comment type="caution">
    <text evidence="1">The sequence shown here is derived from an EMBL/GenBank/DDBJ whole genome shotgun (WGS) entry which is preliminary data.</text>
</comment>
<reference evidence="1" key="1">
    <citation type="submission" date="2013-11" db="EMBL/GenBank/DDBJ databases">
        <title>Draft genome sequence and annotation of the entomopathogenic bacteria, Xenorhabdus cabanillasi strain JM26 and Xenorhabdus szentirmai strain DSM 16338.</title>
        <authorList>
            <person name="Gualtieri M."/>
            <person name="Ogier J.C."/>
            <person name="Pages S."/>
            <person name="Givaudan A."/>
            <person name="Gaudriault S."/>
        </authorList>
    </citation>
    <scope>NUCLEOTIDE SEQUENCE [LARGE SCALE GENOMIC DNA]</scope>
    <source>
        <strain evidence="1">DSM 16338</strain>
    </source>
</reference>
<dbReference type="Proteomes" id="UP000019202">
    <property type="component" value="Unassembled WGS sequence"/>
</dbReference>
<dbReference type="STRING" id="1427518.XSR1_100106"/>
<keyword evidence="2" id="KW-1185">Reference proteome</keyword>
<dbReference type="EMBL" id="CBXF010000002">
    <property type="protein sequence ID" value="CDL81063.1"/>
    <property type="molecule type" value="Genomic_DNA"/>
</dbReference>
<accession>W1ITB2</accession>